<keyword evidence="3" id="KW-1185">Reference proteome</keyword>
<keyword evidence="1" id="KW-0732">Signal</keyword>
<evidence type="ECO:0000256" key="1">
    <source>
        <dbReference type="SAM" id="SignalP"/>
    </source>
</evidence>
<protein>
    <submittedName>
        <fullName evidence="2">Uncharacterized protein</fullName>
    </submittedName>
</protein>
<dbReference type="AlphaFoldDB" id="A0A3M9N2Z2"/>
<comment type="caution">
    <text evidence="2">The sequence shown here is derived from an EMBL/GenBank/DDBJ whole genome shotgun (WGS) entry which is preliminary data.</text>
</comment>
<feature type="signal peptide" evidence="1">
    <location>
        <begin position="1"/>
        <end position="18"/>
    </location>
</feature>
<dbReference type="Proteomes" id="UP000267223">
    <property type="component" value="Unassembled WGS sequence"/>
</dbReference>
<gene>
    <name evidence="2" type="ORF">EFY79_20260</name>
</gene>
<proteinExistence type="predicted"/>
<organism evidence="2 3">
    <name type="scientific">Hanamia caeni</name>
    <dbReference type="NCBI Taxonomy" id="2294116"/>
    <lineage>
        <taxon>Bacteria</taxon>
        <taxon>Pseudomonadati</taxon>
        <taxon>Bacteroidota</taxon>
        <taxon>Chitinophagia</taxon>
        <taxon>Chitinophagales</taxon>
        <taxon>Chitinophagaceae</taxon>
        <taxon>Hanamia</taxon>
    </lineage>
</organism>
<evidence type="ECO:0000313" key="2">
    <source>
        <dbReference type="EMBL" id="RNI32170.1"/>
    </source>
</evidence>
<name>A0A3M9N2Z2_9BACT</name>
<feature type="chain" id="PRO_5018292795" evidence="1">
    <location>
        <begin position="19"/>
        <end position="129"/>
    </location>
</feature>
<dbReference type="EMBL" id="RJJR01000026">
    <property type="protein sequence ID" value="RNI32170.1"/>
    <property type="molecule type" value="Genomic_DNA"/>
</dbReference>
<sequence length="129" mass="14048">MKKLFPFLLILISLQASAISITNDTTISGTWDLQGQILSISAKISGTGIIKNALIEANPFIQIFETSIGLSGCRAREFSAMWYGASPENPDNSEALQQSINTCINSMPLFIPGGVYIYIFAITENIQVE</sequence>
<reference evidence="2 3" key="1">
    <citation type="submission" date="2018-11" db="EMBL/GenBank/DDBJ databases">
        <title>Draft genome sequence of Ferruginibacter sp. BO-59.</title>
        <authorList>
            <person name="Im W.T."/>
        </authorList>
    </citation>
    <scope>NUCLEOTIDE SEQUENCE [LARGE SCALE GENOMIC DNA]</scope>
    <source>
        <strain evidence="2 3">BO-59</strain>
    </source>
</reference>
<evidence type="ECO:0000313" key="3">
    <source>
        <dbReference type="Proteomes" id="UP000267223"/>
    </source>
</evidence>
<accession>A0A3M9N2Z2</accession>